<proteinExistence type="predicted"/>
<dbReference type="KEGG" id="aex:Astex_2176"/>
<dbReference type="Proteomes" id="UP000001492">
    <property type="component" value="Chromosome 1"/>
</dbReference>
<evidence type="ECO:0000313" key="2">
    <source>
        <dbReference type="Proteomes" id="UP000001492"/>
    </source>
</evidence>
<evidence type="ECO:0000313" key="1">
    <source>
        <dbReference type="EMBL" id="ADU13834.1"/>
    </source>
</evidence>
<name>E8RM83_ASTEC</name>
<organism evidence="1 2">
    <name type="scientific">Asticcacaulis excentricus (strain ATCC 15261 / DSM 4724 / KCTC 12464 / NCIMB 9791 / VKM B-1370 / CB 48)</name>
    <dbReference type="NCBI Taxonomy" id="573065"/>
    <lineage>
        <taxon>Bacteria</taxon>
        <taxon>Pseudomonadati</taxon>
        <taxon>Pseudomonadota</taxon>
        <taxon>Alphaproteobacteria</taxon>
        <taxon>Caulobacterales</taxon>
        <taxon>Caulobacteraceae</taxon>
        <taxon>Asticcacaulis</taxon>
    </lineage>
</organism>
<gene>
    <name evidence="1" type="ordered locus">Astex_2176</name>
</gene>
<dbReference type="OrthoDB" id="3174560at2"/>
<reference evidence="2" key="1">
    <citation type="submission" date="2010-12" db="EMBL/GenBank/DDBJ databases">
        <title>Complete sequence of chromosome 1 of Asticcacaulis excentricus CB 48.</title>
        <authorList>
            <consortium name="US DOE Joint Genome Institute"/>
            <person name="Lucas S."/>
            <person name="Copeland A."/>
            <person name="Lapidus A."/>
            <person name="Cheng J.-F."/>
            <person name="Bruce D."/>
            <person name="Goodwin L."/>
            <person name="Pitluck S."/>
            <person name="Teshima H."/>
            <person name="Davenport K."/>
            <person name="Detter J.C."/>
            <person name="Han C."/>
            <person name="Tapia R."/>
            <person name="Land M."/>
            <person name="Hauser L."/>
            <person name="Jeffries C."/>
            <person name="Kyrpides N."/>
            <person name="Ivanova N."/>
            <person name="Ovchinnikova G."/>
            <person name="Brun Y.V."/>
            <person name="Woyke T."/>
        </authorList>
    </citation>
    <scope>NUCLEOTIDE SEQUENCE [LARGE SCALE GENOMIC DNA]</scope>
    <source>
        <strain evidence="2">ATCC 15261 / DSM 4724 / KCTC 12464 / NCIMB 9791 / VKM B-1370 / CB 48</strain>
    </source>
</reference>
<dbReference type="Gene3D" id="6.20.450.20">
    <property type="match status" value="1"/>
</dbReference>
<accession>E8RM83</accession>
<sequence>MASLVIDGSIDHNHLIQLVENGAVKEARVVGCEGGWEVVVRVKAGKFYILSVQRKSEPRVFKKIDTLIDYLRKLGIEAFGVETAGYKKGGNTRPDRSVALKEAHEAASHDRWFRQEVAKGLKAADSSNAVWVSHEDVEAMRAARRIELLARAGAKA</sequence>
<dbReference type="EMBL" id="CP002395">
    <property type="protein sequence ID" value="ADU13834.1"/>
    <property type="molecule type" value="Genomic_DNA"/>
</dbReference>
<dbReference type="AlphaFoldDB" id="E8RM83"/>
<dbReference type="eggNOG" id="ENOG5032U5F">
    <property type="taxonomic scope" value="Bacteria"/>
</dbReference>
<dbReference type="HOGENOM" id="CLU_141033_0_0_5"/>
<keyword evidence="2" id="KW-1185">Reference proteome</keyword>
<protein>
    <submittedName>
        <fullName evidence="1">Uncharacterized protein</fullName>
    </submittedName>
</protein>
<dbReference type="RefSeq" id="WP_013479662.1">
    <property type="nucleotide sequence ID" value="NC_014816.1"/>
</dbReference>